<protein>
    <recommendedName>
        <fullName evidence="4">Secreted protein</fullName>
    </recommendedName>
</protein>
<evidence type="ECO:0000313" key="3">
    <source>
        <dbReference type="Proteomes" id="UP000187464"/>
    </source>
</evidence>
<evidence type="ECO:0008006" key="4">
    <source>
        <dbReference type="Google" id="ProtNLM"/>
    </source>
</evidence>
<dbReference type="RefSeq" id="WP_076930440.1">
    <property type="nucleotide sequence ID" value="NZ_LT605205.1"/>
</dbReference>
<dbReference type="EMBL" id="LT605205">
    <property type="protein sequence ID" value="SCD20406.1"/>
    <property type="molecule type" value="Genomic_DNA"/>
</dbReference>
<proteinExistence type="predicted"/>
<feature type="signal peptide" evidence="1">
    <location>
        <begin position="1"/>
        <end position="20"/>
    </location>
</feature>
<name>A0A1R3SVQ7_9BACT</name>
<dbReference type="Proteomes" id="UP000187464">
    <property type="component" value="Chromosome I"/>
</dbReference>
<dbReference type="KEGG" id="psac:PSM36_1586"/>
<gene>
    <name evidence="2" type="ORF">PSM36_1586</name>
</gene>
<feature type="chain" id="PRO_5012300351" description="Secreted protein" evidence="1">
    <location>
        <begin position="21"/>
        <end position="516"/>
    </location>
</feature>
<sequence length="516" mass="55932">MKRCKQIIYTLLALSLAIFATCSDGEVAVDYTDDNAYPPPVVNITSPTSLEEALFQQTQMVTGSIESSNGLRDIYITLLKGNADVGYEEISRNNRVFQILDSFPNELDFSLNISLSDASTTAIGVFATDIYTKTTIIPIVVEKLKGVPPRVTLNPSEIDQIELNESVTIEGTASSAEDLASITYALVRKTPYLELSTPGIIEVGSSETEKSFSFDITVDDERADAISVVVTDKEGFRTTAYTDIKSITGIPEGRALIFEDFEMAPEWEIMSNAGVIPTQPYLFSIEGIQVGNEIKNVVTLKEAVDAPSGSIDFAFVNIWRNSDRVPVGSRGFAYVSAARLSGGPVGRQVDTDWLGGMTKNAIGFRILSQEEATTLNLDNFFETTTGNWETFEALSALDSYVTPAMVNNDINRILRQRTNAGASGNCSLEITSGTYIAFRRVVNGSEDKLGIMKVIEAADDTDATSDDGCKITDPITGGTTPGASAHYTGPNLPGFVYEGVTKLYGRTTKLKIIVQQ</sequence>
<dbReference type="AlphaFoldDB" id="A0A1R3SVQ7"/>
<evidence type="ECO:0000256" key="1">
    <source>
        <dbReference type="SAM" id="SignalP"/>
    </source>
</evidence>
<evidence type="ECO:0000313" key="2">
    <source>
        <dbReference type="EMBL" id="SCD20406.1"/>
    </source>
</evidence>
<reference evidence="2 3" key="1">
    <citation type="submission" date="2016-08" db="EMBL/GenBank/DDBJ databases">
        <authorList>
            <person name="Seilhamer J.J."/>
        </authorList>
    </citation>
    <scope>NUCLEOTIDE SEQUENCE [LARGE SCALE GENOMIC DNA]</scope>
    <source>
        <strain evidence="2">M3/6</strain>
    </source>
</reference>
<organism evidence="2 3">
    <name type="scientific">Proteiniphilum saccharofermentans</name>
    <dbReference type="NCBI Taxonomy" id="1642647"/>
    <lineage>
        <taxon>Bacteria</taxon>
        <taxon>Pseudomonadati</taxon>
        <taxon>Bacteroidota</taxon>
        <taxon>Bacteroidia</taxon>
        <taxon>Bacteroidales</taxon>
        <taxon>Dysgonomonadaceae</taxon>
        <taxon>Proteiniphilum</taxon>
    </lineage>
</organism>
<keyword evidence="1" id="KW-0732">Signal</keyword>
<dbReference type="STRING" id="1642647.PSM36_1586"/>
<accession>A0A1R3SVQ7</accession>
<keyword evidence="3" id="KW-1185">Reference proteome</keyword>